<protein>
    <recommendedName>
        <fullName evidence="3">Peptidase M24 domain-containing protein</fullName>
    </recommendedName>
</protein>
<dbReference type="Pfam" id="PF00557">
    <property type="entry name" value="Peptidase_M24"/>
    <property type="match status" value="1"/>
</dbReference>
<dbReference type="PANTHER" id="PTHR46112:SF2">
    <property type="entry name" value="XAA-PRO AMINOPEPTIDASE P-RELATED"/>
    <property type="match status" value="1"/>
</dbReference>
<accession>X1CWI5</accession>
<dbReference type="GO" id="GO:0046872">
    <property type="term" value="F:metal ion binding"/>
    <property type="evidence" value="ECO:0007669"/>
    <property type="project" value="UniProtKB-KW"/>
</dbReference>
<name>X1CWI5_9ZZZZ</name>
<dbReference type="GO" id="GO:0016787">
    <property type="term" value="F:hydrolase activity"/>
    <property type="evidence" value="ECO:0007669"/>
    <property type="project" value="UniProtKB-KW"/>
</dbReference>
<evidence type="ECO:0000259" key="3">
    <source>
        <dbReference type="Pfam" id="PF00557"/>
    </source>
</evidence>
<proteinExistence type="predicted"/>
<dbReference type="InterPro" id="IPR036005">
    <property type="entry name" value="Creatinase/aminopeptidase-like"/>
</dbReference>
<feature type="domain" description="Peptidase M24" evidence="3">
    <location>
        <begin position="40"/>
        <end position="230"/>
    </location>
</feature>
<dbReference type="Gene3D" id="3.90.230.10">
    <property type="entry name" value="Creatinase/methionine aminopeptidase superfamily"/>
    <property type="match status" value="1"/>
</dbReference>
<dbReference type="InterPro" id="IPR000994">
    <property type="entry name" value="Pept_M24"/>
</dbReference>
<evidence type="ECO:0000313" key="4">
    <source>
        <dbReference type="EMBL" id="GAG88541.1"/>
    </source>
</evidence>
<dbReference type="InterPro" id="IPR001131">
    <property type="entry name" value="Peptidase_M24B_aminopep-P_CS"/>
</dbReference>
<reference evidence="4" key="1">
    <citation type="journal article" date="2014" name="Front. Microbiol.">
        <title>High frequency of phylogenetically diverse reductive dehalogenase-homologous genes in deep subseafloor sedimentary metagenomes.</title>
        <authorList>
            <person name="Kawai M."/>
            <person name="Futagami T."/>
            <person name="Toyoda A."/>
            <person name="Takaki Y."/>
            <person name="Nishi S."/>
            <person name="Hori S."/>
            <person name="Arai W."/>
            <person name="Tsubouchi T."/>
            <person name="Morono Y."/>
            <person name="Uchiyama I."/>
            <person name="Ito T."/>
            <person name="Fujiyama A."/>
            <person name="Inagaki F."/>
            <person name="Takami H."/>
        </authorList>
    </citation>
    <scope>NUCLEOTIDE SEQUENCE</scope>
    <source>
        <strain evidence="4">Expedition CK06-06</strain>
    </source>
</reference>
<gene>
    <name evidence="4" type="ORF">S01H4_24842</name>
</gene>
<dbReference type="EMBL" id="BART01011738">
    <property type="protein sequence ID" value="GAG88541.1"/>
    <property type="molecule type" value="Genomic_DNA"/>
</dbReference>
<dbReference type="AlphaFoldDB" id="X1CWI5"/>
<dbReference type="SUPFAM" id="SSF55920">
    <property type="entry name" value="Creatinase/aminopeptidase"/>
    <property type="match status" value="1"/>
</dbReference>
<comment type="caution">
    <text evidence="4">The sequence shown here is derived from an EMBL/GenBank/DDBJ whole genome shotgun (WGS) entry which is preliminary data.</text>
</comment>
<evidence type="ECO:0000256" key="2">
    <source>
        <dbReference type="ARBA" id="ARBA00022801"/>
    </source>
</evidence>
<keyword evidence="2" id="KW-0378">Hydrolase</keyword>
<dbReference type="InterPro" id="IPR050659">
    <property type="entry name" value="Peptidase_M24B"/>
</dbReference>
<keyword evidence="1" id="KW-0479">Metal-binding</keyword>
<sequence length="252" mass="27847">MDRIRAMGEITISVVGKVADFLSSHKTKNSILIKSNGDPITIGEVKNNINLWLAEAGVENPEGTIFAIGRDAGVPHSSGNPKDILELGKSIIFDIFPAEAGGGYFFDFTRTWCLGYAPDKVMKLYDDVSNVYQKIMSEIEVDSLASQYQARTCELFADKGHPTIKSHPQTQEGYVHSLGHGVGLYIHEYPRISSNFKDDRLSPGSVVTIEPGLYYPEKGMGVRLEDTVWMRPDGEIETLAPYPHDLVLPVSK</sequence>
<organism evidence="4">
    <name type="scientific">marine sediment metagenome</name>
    <dbReference type="NCBI Taxonomy" id="412755"/>
    <lineage>
        <taxon>unclassified sequences</taxon>
        <taxon>metagenomes</taxon>
        <taxon>ecological metagenomes</taxon>
    </lineage>
</organism>
<dbReference type="PANTHER" id="PTHR46112">
    <property type="entry name" value="AMINOPEPTIDASE"/>
    <property type="match status" value="1"/>
</dbReference>
<dbReference type="PROSITE" id="PS00491">
    <property type="entry name" value="PROLINE_PEPTIDASE"/>
    <property type="match status" value="1"/>
</dbReference>
<evidence type="ECO:0000256" key="1">
    <source>
        <dbReference type="ARBA" id="ARBA00022723"/>
    </source>
</evidence>